<evidence type="ECO:0000313" key="3">
    <source>
        <dbReference type="EMBL" id="RYB01437.1"/>
    </source>
</evidence>
<sequence>MVSVLPLKGLHILVVEDEAFLAFELVEDLEAVGAVPLGPIATVARALQFIETGARIDAALLNVMLHRQESFPVVDELRRRGIPCVFVTGNDNAVRERFPDVPVHLKPADMAAIVLTLAVLVRLDPVD</sequence>
<accession>A0A4V1RHW2</accession>
<dbReference type="AlphaFoldDB" id="A0A4V1RHW2"/>
<reference evidence="3 4" key="2">
    <citation type="submission" date="2019-02" db="EMBL/GenBank/DDBJ databases">
        <title>'Lichenibacterium ramalinii' gen. nov. sp. nov., 'Lichenibacterium minor' gen. nov. sp. nov.</title>
        <authorList>
            <person name="Pankratov T."/>
        </authorList>
    </citation>
    <scope>NUCLEOTIDE SEQUENCE [LARGE SCALE GENOMIC DNA]</scope>
    <source>
        <strain evidence="3 4">RmlP001</strain>
    </source>
</reference>
<dbReference type="InterPro" id="IPR001789">
    <property type="entry name" value="Sig_transdc_resp-reg_receiver"/>
</dbReference>
<evidence type="ECO:0000259" key="2">
    <source>
        <dbReference type="PROSITE" id="PS50110"/>
    </source>
</evidence>
<evidence type="ECO:0000313" key="4">
    <source>
        <dbReference type="Proteomes" id="UP000289411"/>
    </source>
</evidence>
<dbReference type="GO" id="GO:0000160">
    <property type="term" value="P:phosphorelay signal transduction system"/>
    <property type="evidence" value="ECO:0007669"/>
    <property type="project" value="InterPro"/>
</dbReference>
<proteinExistence type="predicted"/>
<name>A0A4V1RHW2_9HYPH</name>
<dbReference type="InterPro" id="IPR011006">
    <property type="entry name" value="CheY-like_superfamily"/>
</dbReference>
<reference evidence="3 4" key="1">
    <citation type="submission" date="2018-09" db="EMBL/GenBank/DDBJ databases">
        <authorList>
            <person name="Grouzdev D.S."/>
            <person name="Krutkina M.S."/>
        </authorList>
    </citation>
    <scope>NUCLEOTIDE SEQUENCE [LARGE SCALE GENOMIC DNA]</scope>
    <source>
        <strain evidence="3 4">RmlP001</strain>
    </source>
</reference>
<dbReference type="RefSeq" id="WP_129222162.1">
    <property type="nucleotide sequence ID" value="NZ_QYBC01000040.1"/>
</dbReference>
<dbReference type="Proteomes" id="UP000289411">
    <property type="component" value="Unassembled WGS sequence"/>
</dbReference>
<evidence type="ECO:0000256" key="1">
    <source>
        <dbReference type="PROSITE-ProRule" id="PRU00169"/>
    </source>
</evidence>
<dbReference type="EMBL" id="QYBC01000040">
    <property type="protein sequence ID" value="RYB01437.1"/>
    <property type="molecule type" value="Genomic_DNA"/>
</dbReference>
<comment type="caution">
    <text evidence="3">The sequence shown here is derived from an EMBL/GenBank/DDBJ whole genome shotgun (WGS) entry which is preliminary data.</text>
</comment>
<keyword evidence="4" id="KW-1185">Reference proteome</keyword>
<organism evidence="3 4">
    <name type="scientific">Lichenibacterium ramalinae</name>
    <dbReference type="NCBI Taxonomy" id="2316527"/>
    <lineage>
        <taxon>Bacteria</taxon>
        <taxon>Pseudomonadati</taxon>
        <taxon>Pseudomonadota</taxon>
        <taxon>Alphaproteobacteria</taxon>
        <taxon>Hyphomicrobiales</taxon>
        <taxon>Lichenihabitantaceae</taxon>
        <taxon>Lichenibacterium</taxon>
    </lineage>
</organism>
<dbReference type="Gene3D" id="3.40.50.2300">
    <property type="match status" value="1"/>
</dbReference>
<dbReference type="PROSITE" id="PS50110">
    <property type="entry name" value="RESPONSE_REGULATORY"/>
    <property type="match status" value="1"/>
</dbReference>
<comment type="caution">
    <text evidence="1">Lacks conserved residue(s) required for the propagation of feature annotation.</text>
</comment>
<feature type="domain" description="Response regulatory" evidence="2">
    <location>
        <begin position="11"/>
        <end position="127"/>
    </location>
</feature>
<dbReference type="OrthoDB" id="582170at2"/>
<dbReference type="SUPFAM" id="SSF52172">
    <property type="entry name" value="CheY-like"/>
    <property type="match status" value="1"/>
</dbReference>
<protein>
    <submittedName>
        <fullName evidence="3">Response regulator</fullName>
    </submittedName>
</protein>
<gene>
    <name evidence="3" type="ORF">D3272_26040</name>
</gene>